<proteinExistence type="predicted"/>
<dbReference type="InterPro" id="IPR016032">
    <property type="entry name" value="Sig_transdc_resp-reg_C-effctor"/>
</dbReference>
<dbReference type="SMART" id="SM00448">
    <property type="entry name" value="REC"/>
    <property type="match status" value="1"/>
</dbReference>
<dbReference type="Gene3D" id="3.40.50.2300">
    <property type="match status" value="1"/>
</dbReference>
<keyword evidence="14" id="KW-1185">Reference proteome</keyword>
<dbReference type="GO" id="GO:0000987">
    <property type="term" value="F:cis-regulatory region sequence-specific DNA binding"/>
    <property type="evidence" value="ECO:0007669"/>
    <property type="project" value="UniProtKB-ARBA"/>
</dbReference>
<comment type="caution">
    <text evidence="13">The sequence shown here is derived from an EMBL/GenBank/DDBJ whole genome shotgun (WGS) entry which is preliminary data.</text>
</comment>
<feature type="domain" description="Response regulatory" evidence="11">
    <location>
        <begin position="3"/>
        <end position="116"/>
    </location>
</feature>
<keyword evidence="4" id="KW-0902">Two-component regulatory system</keyword>
<evidence type="ECO:0000256" key="2">
    <source>
        <dbReference type="ARBA" id="ARBA00022490"/>
    </source>
</evidence>
<evidence type="ECO:0000256" key="9">
    <source>
        <dbReference type="PROSITE-ProRule" id="PRU01091"/>
    </source>
</evidence>
<accession>A0A1V2I4J3</accession>
<dbReference type="InterPro" id="IPR039420">
    <property type="entry name" value="WalR-like"/>
</dbReference>
<dbReference type="RefSeq" id="WP_076820114.1">
    <property type="nucleotide sequence ID" value="NZ_MOMC01000057.1"/>
</dbReference>
<dbReference type="PROSITE" id="PS51755">
    <property type="entry name" value="OMPR_PHOB"/>
    <property type="match status" value="1"/>
</dbReference>
<dbReference type="Pfam" id="PF00486">
    <property type="entry name" value="Trans_reg_C"/>
    <property type="match status" value="1"/>
</dbReference>
<dbReference type="GO" id="GO:0045893">
    <property type="term" value="P:positive regulation of DNA-templated transcription"/>
    <property type="evidence" value="ECO:0007669"/>
    <property type="project" value="UniProtKB-ARBA"/>
</dbReference>
<evidence type="ECO:0000313" key="14">
    <source>
        <dbReference type="Proteomes" id="UP000188929"/>
    </source>
</evidence>
<comment type="subcellular location">
    <subcellularLocation>
        <location evidence="1">Cytoplasm</location>
    </subcellularLocation>
</comment>
<dbReference type="InterPro" id="IPR011006">
    <property type="entry name" value="CheY-like_superfamily"/>
</dbReference>
<dbReference type="SUPFAM" id="SSF46894">
    <property type="entry name" value="C-terminal effector domain of the bipartite response regulators"/>
    <property type="match status" value="1"/>
</dbReference>
<dbReference type="EMBL" id="MOMC01000057">
    <property type="protein sequence ID" value="ONH25751.1"/>
    <property type="molecule type" value="Genomic_DNA"/>
</dbReference>
<dbReference type="Gene3D" id="1.10.10.10">
    <property type="entry name" value="Winged helix-like DNA-binding domain superfamily/Winged helix DNA-binding domain"/>
    <property type="match status" value="1"/>
</dbReference>
<dbReference type="FunFam" id="3.40.50.2300:FF:000021">
    <property type="entry name" value="Two-component system response regulator KdpE"/>
    <property type="match status" value="1"/>
</dbReference>
<dbReference type="AlphaFoldDB" id="A0A1V2I4J3"/>
<keyword evidence="5" id="KW-0805">Transcription regulation</keyword>
<evidence type="ECO:0000256" key="4">
    <source>
        <dbReference type="ARBA" id="ARBA00023012"/>
    </source>
</evidence>
<dbReference type="InterPro" id="IPR001789">
    <property type="entry name" value="Sig_transdc_resp-reg_receiver"/>
</dbReference>
<dbReference type="GO" id="GO:0000156">
    <property type="term" value="F:phosphorelay response regulator activity"/>
    <property type="evidence" value="ECO:0007669"/>
    <property type="project" value="TreeGrafter"/>
</dbReference>
<feature type="modified residue" description="4-aspartylphosphate" evidence="8">
    <location>
        <position position="52"/>
    </location>
</feature>
<dbReference type="GO" id="GO:0005829">
    <property type="term" value="C:cytosol"/>
    <property type="evidence" value="ECO:0007669"/>
    <property type="project" value="TreeGrafter"/>
</dbReference>
<feature type="region of interest" description="Disordered" evidence="10">
    <location>
        <begin position="148"/>
        <end position="179"/>
    </location>
</feature>
<feature type="domain" description="OmpR/PhoB-type" evidence="12">
    <location>
        <begin position="163"/>
        <end position="263"/>
    </location>
</feature>
<dbReference type="PANTHER" id="PTHR48111">
    <property type="entry name" value="REGULATOR OF RPOS"/>
    <property type="match status" value="1"/>
</dbReference>
<evidence type="ECO:0000256" key="3">
    <source>
        <dbReference type="ARBA" id="ARBA00022553"/>
    </source>
</evidence>
<dbReference type="GO" id="GO:0042802">
    <property type="term" value="F:identical protein binding"/>
    <property type="evidence" value="ECO:0007669"/>
    <property type="project" value="UniProtKB-ARBA"/>
</dbReference>
<dbReference type="PANTHER" id="PTHR48111:SF50">
    <property type="entry name" value="KDP OPERON TRANSCRIPTIONAL REGULATORY PROTEIN KDPE"/>
    <property type="match status" value="1"/>
</dbReference>
<evidence type="ECO:0000256" key="8">
    <source>
        <dbReference type="PROSITE-ProRule" id="PRU00169"/>
    </source>
</evidence>
<dbReference type="SUPFAM" id="SSF52172">
    <property type="entry name" value="CheY-like"/>
    <property type="match status" value="1"/>
</dbReference>
<dbReference type="PROSITE" id="PS50110">
    <property type="entry name" value="RESPONSE_REGULATORY"/>
    <property type="match status" value="1"/>
</dbReference>
<dbReference type="Pfam" id="PF00072">
    <property type="entry name" value="Response_reg"/>
    <property type="match status" value="1"/>
</dbReference>
<dbReference type="STRING" id="1834516.BL253_26570"/>
<name>A0A1V2I4J3_9ACTN</name>
<dbReference type="SMART" id="SM00862">
    <property type="entry name" value="Trans_reg_C"/>
    <property type="match status" value="1"/>
</dbReference>
<gene>
    <name evidence="13" type="ORF">BL253_26570</name>
</gene>
<evidence type="ECO:0000256" key="6">
    <source>
        <dbReference type="ARBA" id="ARBA00023125"/>
    </source>
</evidence>
<keyword evidence="2" id="KW-0963">Cytoplasm</keyword>
<keyword evidence="3 8" id="KW-0597">Phosphoprotein</keyword>
<feature type="compositionally biased region" description="Gly residues" evidence="10">
    <location>
        <begin position="166"/>
        <end position="179"/>
    </location>
</feature>
<keyword evidence="7" id="KW-0804">Transcription</keyword>
<evidence type="ECO:0000256" key="1">
    <source>
        <dbReference type="ARBA" id="ARBA00004496"/>
    </source>
</evidence>
<protein>
    <submittedName>
        <fullName evidence="13">DNA-binding response regulator</fullName>
    </submittedName>
</protein>
<dbReference type="InterPro" id="IPR001867">
    <property type="entry name" value="OmpR/PhoB-type_DNA-bd"/>
</dbReference>
<keyword evidence="6 9" id="KW-0238">DNA-binding</keyword>
<organism evidence="13 14">
    <name type="scientific">Pseudofrankia asymbiotica</name>
    <dbReference type="NCBI Taxonomy" id="1834516"/>
    <lineage>
        <taxon>Bacteria</taxon>
        <taxon>Bacillati</taxon>
        <taxon>Actinomycetota</taxon>
        <taxon>Actinomycetes</taxon>
        <taxon>Frankiales</taxon>
        <taxon>Frankiaceae</taxon>
        <taxon>Pseudofrankia</taxon>
    </lineage>
</organism>
<evidence type="ECO:0000259" key="12">
    <source>
        <dbReference type="PROSITE" id="PS51755"/>
    </source>
</evidence>
<evidence type="ECO:0000256" key="5">
    <source>
        <dbReference type="ARBA" id="ARBA00023015"/>
    </source>
</evidence>
<dbReference type="InterPro" id="IPR036388">
    <property type="entry name" value="WH-like_DNA-bd_sf"/>
</dbReference>
<evidence type="ECO:0000259" key="11">
    <source>
        <dbReference type="PROSITE" id="PS50110"/>
    </source>
</evidence>
<dbReference type="OrthoDB" id="9802426at2"/>
<evidence type="ECO:0000313" key="13">
    <source>
        <dbReference type="EMBL" id="ONH25751.1"/>
    </source>
</evidence>
<feature type="DNA-binding region" description="OmpR/PhoB-type" evidence="9">
    <location>
        <begin position="163"/>
        <end position="263"/>
    </location>
</feature>
<dbReference type="GO" id="GO:0032993">
    <property type="term" value="C:protein-DNA complex"/>
    <property type="evidence" value="ECO:0007669"/>
    <property type="project" value="TreeGrafter"/>
</dbReference>
<evidence type="ECO:0000256" key="7">
    <source>
        <dbReference type="ARBA" id="ARBA00023163"/>
    </source>
</evidence>
<dbReference type="CDD" id="cd00383">
    <property type="entry name" value="trans_reg_C"/>
    <property type="match status" value="1"/>
</dbReference>
<sequence>MTRVLIVDDEPQILRAMRINLRARGYEVVVADTGAGALSAAASAVPDIVILDLGLPDMDGVEVIHGLRGWTRVPIVILSGRAESRDKVGALDAGADDYITKPFGIDELLARLRAVARRGGEQGASPIVRFGRVTVDLAAHRVTRAWPAADGTDGPLGADGRVSPGSGAGGDVGDVGDGAAGEERVDEVHLTKTEWGLLRVLVSHPGKLVTQRQLLTEVWGARYETETHYLRTYLNRLRQKLEDDPARPRHLLTEPGMGYRFQP</sequence>
<dbReference type="Proteomes" id="UP000188929">
    <property type="component" value="Unassembled WGS sequence"/>
</dbReference>
<evidence type="ECO:0000256" key="10">
    <source>
        <dbReference type="SAM" id="MobiDB-lite"/>
    </source>
</evidence>
<reference evidence="14" key="1">
    <citation type="submission" date="2016-10" db="EMBL/GenBank/DDBJ databases">
        <title>Frankia sp. NRRL B-16386 Genome sequencing.</title>
        <authorList>
            <person name="Ghodhbane-Gtari F."/>
            <person name="Swanson E."/>
            <person name="Gueddou A."/>
            <person name="Hezbri K."/>
            <person name="Ktari K."/>
            <person name="Nouioui I."/>
            <person name="Morris K."/>
            <person name="Simpson S."/>
            <person name="Abebe-Akele F."/>
            <person name="Thomas K."/>
            <person name="Gtari M."/>
            <person name="Tisa L.S."/>
        </authorList>
    </citation>
    <scope>NUCLEOTIDE SEQUENCE [LARGE SCALE GENOMIC DNA]</scope>
    <source>
        <strain evidence="14">NRRL B-16386</strain>
    </source>
</reference>